<evidence type="ECO:0000313" key="2">
    <source>
        <dbReference type="EMBL" id="RUP48657.1"/>
    </source>
</evidence>
<name>A0A433DCV4_9FUNG</name>
<dbReference type="GO" id="GO:0005758">
    <property type="term" value="C:mitochondrial intermembrane space"/>
    <property type="evidence" value="ECO:0007669"/>
    <property type="project" value="InterPro"/>
</dbReference>
<dbReference type="PANTHER" id="PTHR13639:SF2">
    <property type="entry name" value="CYTOCHROME C OXIDASE ASSEMBLY FACTOR 4 HOMOLOG, MITOCHONDRIAL"/>
    <property type="match status" value="1"/>
</dbReference>
<dbReference type="InterPro" id="IPR039870">
    <property type="entry name" value="Coa4-like"/>
</dbReference>
<gene>
    <name evidence="2" type="ORF">BC936DRAFT_144219</name>
</gene>
<protein>
    <recommendedName>
        <fullName evidence="4">CHCH domain-containing protein</fullName>
    </recommendedName>
</protein>
<comment type="caution">
    <text evidence="2">The sequence shown here is derived from an EMBL/GenBank/DDBJ whole genome shotgun (WGS) entry which is preliminary data.</text>
</comment>
<reference evidence="2 3" key="1">
    <citation type="journal article" date="2018" name="New Phytol.">
        <title>Phylogenomics of Endogonaceae and evolution of mycorrhizas within Mucoromycota.</title>
        <authorList>
            <person name="Chang Y."/>
            <person name="Desiro A."/>
            <person name="Na H."/>
            <person name="Sandor L."/>
            <person name="Lipzen A."/>
            <person name="Clum A."/>
            <person name="Barry K."/>
            <person name="Grigoriev I.V."/>
            <person name="Martin F.M."/>
            <person name="Stajich J.E."/>
            <person name="Smith M.E."/>
            <person name="Bonito G."/>
            <person name="Spatafora J.W."/>
        </authorList>
    </citation>
    <scope>NUCLEOTIDE SEQUENCE [LARGE SCALE GENOMIC DNA]</scope>
    <source>
        <strain evidence="2 3">GMNB39</strain>
    </source>
</reference>
<sequence length="108" mass="12292">MTKSRPVPLPSSGDVRHDDHQPLFSPAMSSPQTAPALADPIEDKPTLGLAGGDIDEYNDRIRRTGCFEENEALQLCFYDRKDWRACGAEMKRFRECWKKHEKANGQQE</sequence>
<evidence type="ECO:0008006" key="4">
    <source>
        <dbReference type="Google" id="ProtNLM"/>
    </source>
</evidence>
<dbReference type="EMBL" id="RBNI01003125">
    <property type="protein sequence ID" value="RUP48657.1"/>
    <property type="molecule type" value="Genomic_DNA"/>
</dbReference>
<dbReference type="PROSITE" id="PS51808">
    <property type="entry name" value="CHCH"/>
    <property type="match status" value="1"/>
</dbReference>
<dbReference type="Proteomes" id="UP000268093">
    <property type="component" value="Unassembled WGS sequence"/>
</dbReference>
<organism evidence="2 3">
    <name type="scientific">Jimgerdemannia flammicorona</name>
    <dbReference type="NCBI Taxonomy" id="994334"/>
    <lineage>
        <taxon>Eukaryota</taxon>
        <taxon>Fungi</taxon>
        <taxon>Fungi incertae sedis</taxon>
        <taxon>Mucoromycota</taxon>
        <taxon>Mucoromycotina</taxon>
        <taxon>Endogonomycetes</taxon>
        <taxon>Endogonales</taxon>
        <taxon>Endogonaceae</taxon>
        <taxon>Jimgerdemannia</taxon>
    </lineage>
</organism>
<keyword evidence="3" id="KW-1185">Reference proteome</keyword>
<proteinExistence type="predicted"/>
<dbReference type="AlphaFoldDB" id="A0A433DCV4"/>
<dbReference type="OrthoDB" id="5586401at2759"/>
<evidence type="ECO:0000256" key="1">
    <source>
        <dbReference type="SAM" id="MobiDB-lite"/>
    </source>
</evidence>
<dbReference type="PANTHER" id="PTHR13639">
    <property type="entry name" value="CYTOCHROME C OXIDASE ASSEMBLY FACTOR 4 HOMOLOG, MITOCHONDRIAL"/>
    <property type="match status" value="1"/>
</dbReference>
<feature type="region of interest" description="Disordered" evidence="1">
    <location>
        <begin position="1"/>
        <end position="52"/>
    </location>
</feature>
<evidence type="ECO:0000313" key="3">
    <source>
        <dbReference type="Proteomes" id="UP000268093"/>
    </source>
</evidence>
<dbReference type="GO" id="GO:0033617">
    <property type="term" value="P:mitochondrial respiratory chain complex IV assembly"/>
    <property type="evidence" value="ECO:0007669"/>
    <property type="project" value="InterPro"/>
</dbReference>
<accession>A0A433DCV4</accession>